<evidence type="ECO:0000256" key="6">
    <source>
        <dbReference type="ARBA" id="ARBA00022679"/>
    </source>
</evidence>
<protein>
    <recommendedName>
        <fullName evidence="17">DNA polymerase IV</fullName>
        <shortName evidence="17">Pol IV</shortName>
        <ecNumber evidence="17">2.7.7.7</ecNumber>
    </recommendedName>
</protein>
<dbReference type="FunFam" id="3.40.1170.60:FF:000001">
    <property type="entry name" value="DNA polymerase IV"/>
    <property type="match status" value="1"/>
</dbReference>
<comment type="catalytic activity">
    <reaction evidence="16 17">
        <text>DNA(n) + a 2'-deoxyribonucleoside 5'-triphosphate = DNA(n+1) + diphosphate</text>
        <dbReference type="Rhea" id="RHEA:22508"/>
        <dbReference type="Rhea" id="RHEA-COMP:17339"/>
        <dbReference type="Rhea" id="RHEA-COMP:17340"/>
        <dbReference type="ChEBI" id="CHEBI:33019"/>
        <dbReference type="ChEBI" id="CHEBI:61560"/>
        <dbReference type="ChEBI" id="CHEBI:173112"/>
        <dbReference type="EC" id="2.7.7.7"/>
    </reaction>
</comment>
<dbReference type="InterPro" id="IPR001126">
    <property type="entry name" value="UmuC"/>
</dbReference>
<accession>A0A178MLI5</accession>
<feature type="site" description="Substrate discrimination" evidence="17">
    <location>
        <position position="52"/>
    </location>
</feature>
<keyword evidence="14 17" id="KW-0234">DNA repair</keyword>
<keyword evidence="8 17" id="KW-0235">DNA replication</keyword>
<evidence type="ECO:0000313" key="20">
    <source>
        <dbReference type="Proteomes" id="UP000078543"/>
    </source>
</evidence>
<evidence type="ECO:0000313" key="19">
    <source>
        <dbReference type="EMBL" id="OAN49403.1"/>
    </source>
</evidence>
<dbReference type="Gene3D" id="1.10.150.20">
    <property type="entry name" value="5' to 3' exonuclease, C-terminal subdomain"/>
    <property type="match status" value="1"/>
</dbReference>
<dbReference type="GO" id="GO:0003887">
    <property type="term" value="F:DNA-directed DNA polymerase activity"/>
    <property type="evidence" value="ECO:0007669"/>
    <property type="project" value="UniProtKB-UniRule"/>
</dbReference>
<keyword evidence="12 17" id="KW-0239">DNA-directed DNA polymerase</keyword>
<evidence type="ECO:0000256" key="5">
    <source>
        <dbReference type="ARBA" id="ARBA00022490"/>
    </source>
</evidence>
<dbReference type="SUPFAM" id="SSF100879">
    <property type="entry name" value="Lesion bypass DNA polymerase (Y-family), little finger domain"/>
    <property type="match status" value="1"/>
</dbReference>
<evidence type="ECO:0000256" key="7">
    <source>
        <dbReference type="ARBA" id="ARBA00022695"/>
    </source>
</evidence>
<keyword evidence="9 17" id="KW-0479">Metal-binding</keyword>
<dbReference type="Pfam" id="PF00817">
    <property type="entry name" value="IMS"/>
    <property type="match status" value="1"/>
</dbReference>
<dbReference type="EMBL" id="LWQU01000150">
    <property type="protein sequence ID" value="OAN49403.1"/>
    <property type="molecule type" value="Genomic_DNA"/>
</dbReference>
<dbReference type="Pfam" id="PF11799">
    <property type="entry name" value="IMS_C"/>
    <property type="match status" value="1"/>
</dbReference>
<evidence type="ECO:0000256" key="12">
    <source>
        <dbReference type="ARBA" id="ARBA00022932"/>
    </source>
</evidence>
<dbReference type="STRING" id="1437059.A6A05_13945"/>
<comment type="subcellular location">
    <subcellularLocation>
        <location evidence="1 17">Cytoplasm</location>
    </subcellularLocation>
</comment>
<evidence type="ECO:0000256" key="2">
    <source>
        <dbReference type="ARBA" id="ARBA00010945"/>
    </source>
</evidence>
<proteinExistence type="inferred from homology"/>
<dbReference type="Gene3D" id="3.40.1170.60">
    <property type="match status" value="1"/>
</dbReference>
<keyword evidence="20" id="KW-1185">Reference proteome</keyword>
<dbReference type="InterPro" id="IPR022880">
    <property type="entry name" value="DNApol_IV"/>
</dbReference>
<dbReference type="GO" id="GO:0000287">
    <property type="term" value="F:magnesium ion binding"/>
    <property type="evidence" value="ECO:0007669"/>
    <property type="project" value="UniProtKB-UniRule"/>
</dbReference>
<dbReference type="GO" id="GO:0042276">
    <property type="term" value="P:error-prone translesion synthesis"/>
    <property type="evidence" value="ECO:0007669"/>
    <property type="project" value="TreeGrafter"/>
</dbReference>
<evidence type="ECO:0000256" key="16">
    <source>
        <dbReference type="ARBA" id="ARBA00049244"/>
    </source>
</evidence>
<dbReference type="GO" id="GO:0006261">
    <property type="term" value="P:DNA-templated DNA replication"/>
    <property type="evidence" value="ECO:0007669"/>
    <property type="project" value="UniProtKB-UniRule"/>
</dbReference>
<feature type="active site" evidence="17">
    <location>
        <position position="142"/>
    </location>
</feature>
<evidence type="ECO:0000256" key="14">
    <source>
        <dbReference type="ARBA" id="ARBA00023204"/>
    </source>
</evidence>
<evidence type="ECO:0000256" key="15">
    <source>
        <dbReference type="ARBA" id="ARBA00025589"/>
    </source>
</evidence>
<reference evidence="19 20" key="1">
    <citation type="submission" date="2016-04" db="EMBL/GenBank/DDBJ databases">
        <title>Draft genome sequence of freshwater magnetotactic bacteria Magnetospirillum marisnigri SP-1 and Magnetospirillum moscoviense BB-1.</title>
        <authorList>
            <person name="Koziaeva V."/>
            <person name="Dziuba M.V."/>
            <person name="Ivanov T.M."/>
            <person name="Kuznetsov B."/>
            <person name="Grouzdev D.S."/>
        </authorList>
    </citation>
    <scope>NUCLEOTIDE SEQUENCE [LARGE SCALE GENOMIC DNA]</scope>
    <source>
        <strain evidence="19 20">BB-1</strain>
    </source>
</reference>
<evidence type="ECO:0000256" key="13">
    <source>
        <dbReference type="ARBA" id="ARBA00023125"/>
    </source>
</evidence>
<organism evidence="19 20">
    <name type="scientific">Magnetospirillum moscoviense</name>
    <dbReference type="NCBI Taxonomy" id="1437059"/>
    <lineage>
        <taxon>Bacteria</taxon>
        <taxon>Pseudomonadati</taxon>
        <taxon>Pseudomonadota</taxon>
        <taxon>Alphaproteobacteria</taxon>
        <taxon>Rhodospirillales</taxon>
        <taxon>Rhodospirillaceae</taxon>
        <taxon>Magnetospirillum</taxon>
    </lineage>
</organism>
<evidence type="ECO:0000256" key="9">
    <source>
        <dbReference type="ARBA" id="ARBA00022723"/>
    </source>
</evidence>
<dbReference type="SUPFAM" id="SSF56672">
    <property type="entry name" value="DNA/RNA polymerases"/>
    <property type="match status" value="1"/>
</dbReference>
<dbReference type="NCBIfam" id="NF002751">
    <property type="entry name" value="PRK02794.1"/>
    <property type="match status" value="1"/>
</dbReference>
<dbReference type="InterPro" id="IPR043502">
    <property type="entry name" value="DNA/RNA_pol_sf"/>
</dbReference>
<keyword evidence="5 17" id="KW-0963">Cytoplasm</keyword>
<comment type="caution">
    <text evidence="19">The sequence shown here is derived from an EMBL/GenBank/DDBJ whole genome shotgun (WGS) entry which is preliminary data.</text>
</comment>
<comment type="function">
    <text evidence="15 17">Poorly processive, error-prone DNA polymerase involved in untargeted mutagenesis. Copies undamaged DNA at stalled replication forks, which arise in vivo from mismatched or misaligned primer ends. These misaligned primers can be extended by PolIV. Exhibits no 3'-5' exonuclease (proofreading) activity. May be involved in translesional synthesis, in conjunction with the beta clamp from PolIII.</text>
</comment>
<evidence type="ECO:0000256" key="1">
    <source>
        <dbReference type="ARBA" id="ARBA00004496"/>
    </source>
</evidence>
<evidence type="ECO:0000259" key="18">
    <source>
        <dbReference type="PROSITE" id="PS50173"/>
    </source>
</evidence>
<dbReference type="InterPro" id="IPR043128">
    <property type="entry name" value="Rev_trsase/Diguanyl_cyclase"/>
</dbReference>
<comment type="cofactor">
    <cofactor evidence="17">
        <name>Mg(2+)</name>
        <dbReference type="ChEBI" id="CHEBI:18420"/>
    </cofactor>
    <text evidence="17">Binds 2 magnesium ions per subunit.</text>
</comment>
<dbReference type="InterPro" id="IPR053848">
    <property type="entry name" value="IMS_HHH_1"/>
</dbReference>
<comment type="subunit">
    <text evidence="3 17">Monomer.</text>
</comment>
<gene>
    <name evidence="17" type="primary">dinB</name>
    <name evidence="19" type="ORF">A6A05_13945</name>
</gene>
<comment type="similarity">
    <text evidence="2 17">Belongs to the DNA polymerase type-Y family.</text>
</comment>
<feature type="binding site" evidence="17">
    <location>
        <position position="47"/>
    </location>
    <ligand>
        <name>Mg(2+)</name>
        <dbReference type="ChEBI" id="CHEBI:18420"/>
    </ligand>
</feature>
<sequence>MGYDQTMPSLCLDCCKPFKSGADCPRCGSARVVGHPELFDLTVAHMDCDAFYASVEKRDRPELADRPVIVGHPGGRGVVTTACYVARKFGPRSAMPMFKALELCPHAVVIPPDIAKYAQVSAQIRALLAKATPIFEPLSLDEAYLDLSPGVRLVDKPAAILLARLARAVETRVGITISVGLSANKFLAKLASDRNKPRGFTVIGRAEAAGQLAPLPVSTLFGVGRATASRLEAAGFSTIADLQDASEADLIARFGRFGRALHQMARGEDSRAITPDRPAKSVSRETTFARDVRDFAPLAQALDLLAAKVAARLLRDEVAGSTLVMKLKTADFKVLTRNHKLPAPTQRAEVIAAAARPLLARETDGRAFRLIGVGVTDLAPPSEADPPDLFG</sequence>
<dbReference type="GO" id="GO:0009432">
    <property type="term" value="P:SOS response"/>
    <property type="evidence" value="ECO:0007669"/>
    <property type="project" value="TreeGrafter"/>
</dbReference>
<dbReference type="CDD" id="cd03586">
    <property type="entry name" value="PolY_Pol_IV_kappa"/>
    <property type="match status" value="1"/>
</dbReference>
<dbReference type="GO" id="GO:0003684">
    <property type="term" value="F:damaged DNA binding"/>
    <property type="evidence" value="ECO:0007669"/>
    <property type="project" value="InterPro"/>
</dbReference>
<dbReference type="Gene3D" id="3.30.1490.100">
    <property type="entry name" value="DNA polymerase, Y-family, little finger domain"/>
    <property type="match status" value="1"/>
</dbReference>
<dbReference type="InterPro" id="IPR017961">
    <property type="entry name" value="DNA_pol_Y-fam_little_finger"/>
</dbReference>
<dbReference type="Gene3D" id="3.30.70.270">
    <property type="match status" value="1"/>
</dbReference>
<dbReference type="AlphaFoldDB" id="A0A178MLI5"/>
<keyword evidence="4 17" id="KW-0515">Mutator protein</keyword>
<dbReference type="HAMAP" id="MF_01113">
    <property type="entry name" value="DNApol_IV"/>
    <property type="match status" value="1"/>
</dbReference>
<dbReference type="EC" id="2.7.7.7" evidence="17"/>
<evidence type="ECO:0000256" key="8">
    <source>
        <dbReference type="ARBA" id="ARBA00022705"/>
    </source>
</evidence>
<evidence type="ECO:0000256" key="11">
    <source>
        <dbReference type="ARBA" id="ARBA00022842"/>
    </source>
</evidence>
<name>A0A178MLI5_9PROT</name>
<dbReference type="Pfam" id="PF21999">
    <property type="entry name" value="IMS_HHH_1"/>
    <property type="match status" value="1"/>
</dbReference>
<dbReference type="Proteomes" id="UP000078543">
    <property type="component" value="Unassembled WGS sequence"/>
</dbReference>
<dbReference type="PROSITE" id="PS50173">
    <property type="entry name" value="UMUC"/>
    <property type="match status" value="1"/>
</dbReference>
<evidence type="ECO:0000256" key="3">
    <source>
        <dbReference type="ARBA" id="ARBA00011245"/>
    </source>
</evidence>
<keyword evidence="10 17" id="KW-0227">DNA damage</keyword>
<evidence type="ECO:0000256" key="17">
    <source>
        <dbReference type="HAMAP-Rule" id="MF_01113"/>
    </source>
</evidence>
<dbReference type="GO" id="GO:0005829">
    <property type="term" value="C:cytosol"/>
    <property type="evidence" value="ECO:0007669"/>
    <property type="project" value="TreeGrafter"/>
</dbReference>
<dbReference type="GO" id="GO:0006281">
    <property type="term" value="P:DNA repair"/>
    <property type="evidence" value="ECO:0007669"/>
    <property type="project" value="UniProtKB-UniRule"/>
</dbReference>
<dbReference type="PANTHER" id="PTHR11076:SF33">
    <property type="entry name" value="DNA POLYMERASE KAPPA"/>
    <property type="match status" value="1"/>
</dbReference>
<dbReference type="InterPro" id="IPR036775">
    <property type="entry name" value="DNA_pol_Y-fam_lit_finger_sf"/>
</dbReference>
<keyword evidence="6 17" id="KW-0808">Transferase</keyword>
<keyword evidence="13 17" id="KW-0238">DNA-binding</keyword>
<dbReference type="InterPro" id="IPR050116">
    <property type="entry name" value="DNA_polymerase-Y"/>
</dbReference>
<dbReference type="NCBIfam" id="NF002677">
    <property type="entry name" value="PRK02406.1"/>
    <property type="match status" value="1"/>
</dbReference>
<keyword evidence="11 17" id="KW-0460">Magnesium</keyword>
<evidence type="ECO:0000256" key="4">
    <source>
        <dbReference type="ARBA" id="ARBA00022457"/>
    </source>
</evidence>
<keyword evidence="7 17" id="KW-0548">Nucleotidyltransferase</keyword>
<feature type="domain" description="UmuC" evidence="18">
    <location>
        <begin position="43"/>
        <end position="224"/>
    </location>
</feature>
<dbReference type="PANTHER" id="PTHR11076">
    <property type="entry name" value="DNA REPAIR POLYMERASE UMUC / TRANSFERASE FAMILY MEMBER"/>
    <property type="match status" value="1"/>
</dbReference>
<evidence type="ECO:0000256" key="10">
    <source>
        <dbReference type="ARBA" id="ARBA00022763"/>
    </source>
</evidence>
<dbReference type="FunFam" id="3.30.1490.100:FF:000004">
    <property type="entry name" value="DNA polymerase IV"/>
    <property type="match status" value="1"/>
</dbReference>
<feature type="binding site" evidence="17">
    <location>
        <position position="141"/>
    </location>
    <ligand>
        <name>Mg(2+)</name>
        <dbReference type="ChEBI" id="CHEBI:18420"/>
    </ligand>
</feature>